<sequence>MKRIDTNKYELYFTDFPPIIPLPDNMEVWDNMDNKKPVGIIEFIRETKLNLTWYGFYHKKLKKNIEIENPFDRKKKTVSLKKCSNE</sequence>
<dbReference type="OrthoDB" id="1268816at2"/>
<evidence type="ECO:0000313" key="2">
    <source>
        <dbReference type="Proteomes" id="UP000186744"/>
    </source>
</evidence>
<keyword evidence="2" id="KW-1185">Reference proteome</keyword>
<organism evidence="1 2">
    <name type="scientific">Chryseobacterium ureilyticum</name>
    <dbReference type="NCBI Taxonomy" id="373668"/>
    <lineage>
        <taxon>Bacteria</taxon>
        <taxon>Pseudomonadati</taxon>
        <taxon>Bacteroidota</taxon>
        <taxon>Flavobacteriia</taxon>
        <taxon>Flavobacteriales</taxon>
        <taxon>Weeksellaceae</taxon>
        <taxon>Chryseobacterium group</taxon>
        <taxon>Chryseobacterium</taxon>
    </lineage>
</organism>
<protein>
    <submittedName>
        <fullName evidence="1">Uncharacterized protein</fullName>
    </submittedName>
</protein>
<dbReference type="AlphaFoldDB" id="A0A1N7K4L3"/>
<accession>A0A1N7K4L3</accession>
<name>A0A1N7K4L3_9FLAO</name>
<evidence type="ECO:0000313" key="1">
    <source>
        <dbReference type="EMBL" id="SIS56533.1"/>
    </source>
</evidence>
<reference evidence="2" key="1">
    <citation type="submission" date="2017-01" db="EMBL/GenBank/DDBJ databases">
        <authorList>
            <person name="Varghese N."/>
            <person name="Submissions S."/>
        </authorList>
    </citation>
    <scope>NUCLEOTIDE SEQUENCE [LARGE SCALE GENOMIC DNA]</scope>
    <source>
        <strain evidence="2">DSM 18017</strain>
    </source>
</reference>
<dbReference type="Proteomes" id="UP000186744">
    <property type="component" value="Unassembled WGS sequence"/>
</dbReference>
<dbReference type="STRING" id="373668.SAMN05421786_101239"/>
<dbReference type="EMBL" id="FTOL01000001">
    <property type="protein sequence ID" value="SIS56533.1"/>
    <property type="molecule type" value="Genomic_DNA"/>
</dbReference>
<proteinExistence type="predicted"/>
<gene>
    <name evidence="1" type="ORF">SAMN05421786_101239</name>
</gene>
<dbReference type="RefSeq" id="WP_076549256.1">
    <property type="nucleotide sequence ID" value="NZ_FTOL01000001.1"/>
</dbReference>